<dbReference type="PANTHER" id="PTHR11017:SF271">
    <property type="entry name" value="DISEASE RESISTANCE PROTEIN (TIR-NBS-LRR CLASS) FAMILY"/>
    <property type="match status" value="1"/>
</dbReference>
<organism evidence="2 3">
    <name type="scientific">Cryptomeria japonica</name>
    <name type="common">Japanese cedar</name>
    <name type="synonym">Cupressus japonica</name>
    <dbReference type="NCBI Taxonomy" id="3369"/>
    <lineage>
        <taxon>Eukaryota</taxon>
        <taxon>Viridiplantae</taxon>
        <taxon>Streptophyta</taxon>
        <taxon>Embryophyta</taxon>
        <taxon>Tracheophyta</taxon>
        <taxon>Spermatophyta</taxon>
        <taxon>Pinopsida</taxon>
        <taxon>Pinidae</taxon>
        <taxon>Conifers II</taxon>
        <taxon>Cupressales</taxon>
        <taxon>Cupressaceae</taxon>
        <taxon>Cryptomeria</taxon>
    </lineage>
</organism>
<evidence type="ECO:0000259" key="1">
    <source>
        <dbReference type="Pfam" id="PF00931"/>
    </source>
</evidence>
<dbReference type="GO" id="GO:0043531">
    <property type="term" value="F:ADP binding"/>
    <property type="evidence" value="ECO:0007669"/>
    <property type="project" value="InterPro"/>
</dbReference>
<dbReference type="InterPro" id="IPR044974">
    <property type="entry name" value="Disease_R_plants"/>
</dbReference>
<evidence type="ECO:0000313" key="3">
    <source>
        <dbReference type="Proteomes" id="UP001234787"/>
    </source>
</evidence>
<dbReference type="Gene3D" id="3.40.50.300">
    <property type="entry name" value="P-loop containing nucleotide triphosphate hydrolases"/>
    <property type="match status" value="1"/>
</dbReference>
<evidence type="ECO:0000313" key="2">
    <source>
        <dbReference type="EMBL" id="GLJ56298.1"/>
    </source>
</evidence>
<name>A0AAD3NNN2_CRYJA</name>
<comment type="caution">
    <text evidence="2">The sequence shown here is derived from an EMBL/GenBank/DDBJ whole genome shotgun (WGS) entry which is preliminary data.</text>
</comment>
<dbReference type="PANTHER" id="PTHR11017">
    <property type="entry name" value="LEUCINE-RICH REPEAT-CONTAINING PROTEIN"/>
    <property type="match status" value="1"/>
</dbReference>
<sequence>MTLDRVPLEVAKHPVGLDSAKNSLIQKLNLNSVNDVLKIGIWGIGGIGKTTAVKAVYNQIYGDFEAASFVINVRDTVAETTGLTKLQKKVLKDTSKYGDEVDSVDEGIFLFRERLRRKRVLLILDDVDAAIQLKALVGDWLAPGSRVIITSRDKHILNVAGISSECIHDMIGLDINESLHLFS</sequence>
<protein>
    <recommendedName>
        <fullName evidence="1">NB-ARC domain-containing protein</fullName>
    </recommendedName>
</protein>
<dbReference type="PRINTS" id="PR00364">
    <property type="entry name" value="DISEASERSIST"/>
</dbReference>
<dbReference type="Proteomes" id="UP001234787">
    <property type="component" value="Unassembled WGS sequence"/>
</dbReference>
<dbReference type="Pfam" id="PF00931">
    <property type="entry name" value="NB-ARC"/>
    <property type="match status" value="1"/>
</dbReference>
<accession>A0AAD3NNN2</accession>
<gene>
    <name evidence="2" type="ORF">SUGI_1215510</name>
</gene>
<dbReference type="AlphaFoldDB" id="A0AAD3NNN2"/>
<reference evidence="2" key="1">
    <citation type="submission" date="2022-12" db="EMBL/GenBank/DDBJ databases">
        <title>Chromosome-Level Genome Assembly of Japanese Cedar (Cryptomeriajaponica D. Don).</title>
        <authorList>
            <person name="Fujino T."/>
            <person name="Yamaguchi K."/>
            <person name="Yokoyama T."/>
            <person name="Hamanaka T."/>
            <person name="Harazono Y."/>
            <person name="Kamada H."/>
            <person name="Kobayashi W."/>
            <person name="Ujino-Ihara T."/>
            <person name="Uchiyama K."/>
            <person name="Matsumoto A."/>
            <person name="Izuno A."/>
            <person name="Tsumura Y."/>
            <person name="Toyoda A."/>
            <person name="Shigenobu S."/>
            <person name="Moriguchi Y."/>
            <person name="Ueno S."/>
            <person name="Kasahara M."/>
        </authorList>
    </citation>
    <scope>NUCLEOTIDE SEQUENCE</scope>
</reference>
<proteinExistence type="predicted"/>
<dbReference type="EMBL" id="BSEH01000017">
    <property type="protein sequence ID" value="GLJ56298.1"/>
    <property type="molecule type" value="Genomic_DNA"/>
</dbReference>
<dbReference type="SUPFAM" id="SSF52540">
    <property type="entry name" value="P-loop containing nucleoside triphosphate hydrolases"/>
    <property type="match status" value="1"/>
</dbReference>
<dbReference type="GO" id="GO:0006952">
    <property type="term" value="P:defense response"/>
    <property type="evidence" value="ECO:0007669"/>
    <property type="project" value="InterPro"/>
</dbReference>
<keyword evidence="3" id="KW-1185">Reference proteome</keyword>
<feature type="domain" description="NB-ARC" evidence="1">
    <location>
        <begin position="20"/>
        <end position="183"/>
    </location>
</feature>
<dbReference type="InterPro" id="IPR002182">
    <property type="entry name" value="NB-ARC"/>
</dbReference>
<dbReference type="InterPro" id="IPR027417">
    <property type="entry name" value="P-loop_NTPase"/>
</dbReference>